<evidence type="ECO:0000256" key="4">
    <source>
        <dbReference type="ARBA" id="ARBA00023002"/>
    </source>
</evidence>
<evidence type="ECO:0000256" key="1">
    <source>
        <dbReference type="ARBA" id="ARBA00001974"/>
    </source>
</evidence>
<keyword evidence="2" id="KW-0285">Flavoprotein</keyword>
<organism evidence="6 7">
    <name type="scientific">Lentinula detonsa</name>
    <dbReference type="NCBI Taxonomy" id="2804962"/>
    <lineage>
        <taxon>Eukaryota</taxon>
        <taxon>Fungi</taxon>
        <taxon>Dikarya</taxon>
        <taxon>Basidiomycota</taxon>
        <taxon>Agaricomycotina</taxon>
        <taxon>Agaricomycetes</taxon>
        <taxon>Agaricomycetidae</taxon>
        <taxon>Agaricales</taxon>
        <taxon>Marasmiineae</taxon>
        <taxon>Omphalotaceae</taxon>
        <taxon>Lentinula</taxon>
    </lineage>
</organism>
<comment type="cofactor">
    <cofactor evidence="1">
        <name>FAD</name>
        <dbReference type="ChEBI" id="CHEBI:57692"/>
    </cofactor>
</comment>
<feature type="domain" description="FAD-dependent oxidoreductase 2 FAD-binding" evidence="5">
    <location>
        <begin position="4"/>
        <end position="485"/>
    </location>
</feature>
<dbReference type="InterPro" id="IPR050315">
    <property type="entry name" value="FAD-oxidoreductase_2"/>
</dbReference>
<evidence type="ECO:0000313" key="7">
    <source>
        <dbReference type="Proteomes" id="UP001142393"/>
    </source>
</evidence>
<evidence type="ECO:0000256" key="2">
    <source>
        <dbReference type="ARBA" id="ARBA00022630"/>
    </source>
</evidence>
<evidence type="ECO:0000256" key="3">
    <source>
        <dbReference type="ARBA" id="ARBA00022827"/>
    </source>
</evidence>
<comment type="caution">
    <text evidence="6">The sequence shown here is derived from an EMBL/GenBank/DDBJ whole genome shotgun (WGS) entry which is preliminary data.</text>
</comment>
<dbReference type="SUPFAM" id="SSF56425">
    <property type="entry name" value="Succinate dehydrogenase/fumarate reductase flavoprotein, catalytic domain"/>
    <property type="match status" value="1"/>
</dbReference>
<dbReference type="Gene3D" id="3.50.50.60">
    <property type="entry name" value="FAD/NAD(P)-binding domain"/>
    <property type="match status" value="1"/>
</dbReference>
<dbReference type="SUPFAM" id="SSF51905">
    <property type="entry name" value="FAD/NAD(P)-binding domain"/>
    <property type="match status" value="1"/>
</dbReference>
<reference evidence="6 7" key="1">
    <citation type="journal article" date="2023" name="Proc. Natl. Acad. Sci. U.S.A.">
        <title>A global phylogenomic analysis of the shiitake genus Lentinula.</title>
        <authorList>
            <person name="Sierra-Patev S."/>
            <person name="Min B."/>
            <person name="Naranjo-Ortiz M."/>
            <person name="Looney B."/>
            <person name="Konkel Z."/>
            <person name="Slot J.C."/>
            <person name="Sakamoto Y."/>
            <person name="Steenwyk J.L."/>
            <person name="Rokas A."/>
            <person name="Carro J."/>
            <person name="Camarero S."/>
            <person name="Ferreira P."/>
            <person name="Molpeceres G."/>
            <person name="Ruiz-Duenas F.J."/>
            <person name="Serrano A."/>
            <person name="Henrissat B."/>
            <person name="Drula E."/>
            <person name="Hughes K.W."/>
            <person name="Mata J.L."/>
            <person name="Ishikawa N.K."/>
            <person name="Vargas-Isla R."/>
            <person name="Ushijima S."/>
            <person name="Smith C.A."/>
            <person name="Donoghue J."/>
            <person name="Ahrendt S."/>
            <person name="Andreopoulos W."/>
            <person name="He G."/>
            <person name="LaButti K."/>
            <person name="Lipzen A."/>
            <person name="Ng V."/>
            <person name="Riley R."/>
            <person name="Sandor L."/>
            <person name="Barry K."/>
            <person name="Martinez A.T."/>
            <person name="Xiao Y."/>
            <person name="Gibbons J.G."/>
            <person name="Terashima K."/>
            <person name="Grigoriev I.V."/>
            <person name="Hibbett D."/>
        </authorList>
    </citation>
    <scope>NUCLEOTIDE SEQUENCE [LARGE SCALE GENOMIC DNA]</scope>
    <source>
        <strain evidence="6 7">TFB7810</strain>
    </source>
</reference>
<dbReference type="PANTHER" id="PTHR43400">
    <property type="entry name" value="FUMARATE REDUCTASE"/>
    <property type="match status" value="1"/>
</dbReference>
<protein>
    <submittedName>
        <fullName evidence="6">FAD/NAD-P-binding domain-containing protein</fullName>
    </submittedName>
</protein>
<dbReference type="NCBIfam" id="NF006130">
    <property type="entry name" value="PRK08274.1"/>
    <property type="match status" value="1"/>
</dbReference>
<dbReference type="AlphaFoldDB" id="A0A9W8P5L8"/>
<name>A0A9W8P5L8_9AGAR</name>
<dbReference type="InterPro" id="IPR036188">
    <property type="entry name" value="FAD/NAD-bd_sf"/>
</dbReference>
<evidence type="ECO:0000313" key="6">
    <source>
        <dbReference type="EMBL" id="KAJ3747396.1"/>
    </source>
</evidence>
<dbReference type="EMBL" id="JANVFU010000003">
    <property type="protein sequence ID" value="KAJ3747396.1"/>
    <property type="molecule type" value="Genomic_DNA"/>
</dbReference>
<dbReference type="InterPro" id="IPR003953">
    <property type="entry name" value="FAD-dep_OxRdtase_2_FAD-bd"/>
</dbReference>
<dbReference type="Gene3D" id="3.90.700.10">
    <property type="entry name" value="Succinate dehydrogenase/fumarate reductase flavoprotein, catalytic domain"/>
    <property type="match status" value="1"/>
</dbReference>
<dbReference type="GO" id="GO:0016491">
    <property type="term" value="F:oxidoreductase activity"/>
    <property type="evidence" value="ECO:0007669"/>
    <property type="project" value="UniProtKB-KW"/>
</dbReference>
<dbReference type="Proteomes" id="UP001142393">
    <property type="component" value="Unassembled WGS sequence"/>
</dbReference>
<accession>A0A9W8P5L8</accession>
<dbReference type="InterPro" id="IPR027477">
    <property type="entry name" value="Succ_DH/fumarate_Rdtase_cat_sf"/>
</dbReference>
<evidence type="ECO:0000259" key="5">
    <source>
        <dbReference type="Pfam" id="PF00890"/>
    </source>
</evidence>
<keyword evidence="4" id="KW-0560">Oxidoreductase</keyword>
<proteinExistence type="predicted"/>
<keyword evidence="7" id="KW-1185">Reference proteome</keyword>
<keyword evidence="3" id="KW-0274">FAD</keyword>
<dbReference type="Pfam" id="PF00890">
    <property type="entry name" value="FAD_binding_2"/>
    <property type="match status" value="1"/>
</dbReference>
<gene>
    <name evidence="6" type="ORF">DFH05DRAFT_808311</name>
</gene>
<sequence length="510" mass="54752">MYYDCIVVGSGNAGSCAALSAKENGCQKVLLVDKCSPDWVGGNGYFTAGAFRIVHNGLEDLLPIVQNVTPEQAKRIDLDPYSREDFVEDIMRLSGRRSDPTLAASLVDNSRDTVDWLAGYQVPFILSFHRQAYEVGGRQKFWGGLVLSVEDGGKGLIAAEHKALKEAGVEIWFDCPVVKLLVQDNTVTGVIVHKDGSELSIESGGVILAAGGFEANSKLRVAHLGMGWEKAKVRGTPFNTGDCFAIAKDVGAKLVGDWASCHSTTWDFNAPEIGARNLTNQFTKSGYPLGIMLNANGERFVDEGEDYRNYTYARFGKAILLQSGGFAFQVWDAKMLGILRKEEYGDGVVEKIFADTIEALAHKLGEIGLIDQAQFAKTIQTYNSAVAQHKMENPHWNWDPAVKDGLSTQSSHLSLSPPKSHWAESIEKPPFMAVKVCCGITFTFGGLAIDPASAAVLSESGPIPGLFCAGEMVGGLFHNNYPGGSGLSAGAVFGRKAGASVSKGKATLRA</sequence>
<dbReference type="PANTHER" id="PTHR43400:SF7">
    <property type="entry name" value="FAD-DEPENDENT OXIDOREDUCTASE 2 FAD BINDING DOMAIN-CONTAINING PROTEIN"/>
    <property type="match status" value="1"/>
</dbReference>